<keyword evidence="1" id="KW-0812">Transmembrane</keyword>
<sequence>MMRSSNQVSPRTHPETFLINYKLDTVFYLLKLWQLNAILVLVNLLTSTLTCFSRLVQLRMLTSNPLNRLIEKKAIY</sequence>
<protein>
    <submittedName>
        <fullName evidence="2">Uncharacterized protein</fullName>
    </submittedName>
</protein>
<proteinExistence type="predicted"/>
<keyword evidence="1" id="KW-1133">Transmembrane helix</keyword>
<evidence type="ECO:0000313" key="2">
    <source>
        <dbReference type="EMBL" id="MBX42583.1"/>
    </source>
</evidence>
<feature type="transmembrane region" description="Helical" evidence="1">
    <location>
        <begin position="32"/>
        <end position="52"/>
    </location>
</feature>
<reference evidence="2" key="1">
    <citation type="submission" date="2018-02" db="EMBL/GenBank/DDBJ databases">
        <title>Rhizophora mucronata_Transcriptome.</title>
        <authorList>
            <person name="Meera S.P."/>
            <person name="Sreeshan A."/>
            <person name="Augustine A."/>
        </authorList>
    </citation>
    <scope>NUCLEOTIDE SEQUENCE</scope>
    <source>
        <tissue evidence="2">Leaf</tissue>
    </source>
</reference>
<dbReference type="EMBL" id="GGEC01062099">
    <property type="protein sequence ID" value="MBX42583.1"/>
    <property type="molecule type" value="Transcribed_RNA"/>
</dbReference>
<dbReference type="AlphaFoldDB" id="A0A2P2NJC9"/>
<accession>A0A2P2NJC9</accession>
<evidence type="ECO:0000256" key="1">
    <source>
        <dbReference type="SAM" id="Phobius"/>
    </source>
</evidence>
<name>A0A2P2NJC9_RHIMU</name>
<keyword evidence="1" id="KW-0472">Membrane</keyword>
<organism evidence="2">
    <name type="scientific">Rhizophora mucronata</name>
    <name type="common">Asiatic mangrove</name>
    <dbReference type="NCBI Taxonomy" id="61149"/>
    <lineage>
        <taxon>Eukaryota</taxon>
        <taxon>Viridiplantae</taxon>
        <taxon>Streptophyta</taxon>
        <taxon>Embryophyta</taxon>
        <taxon>Tracheophyta</taxon>
        <taxon>Spermatophyta</taxon>
        <taxon>Magnoliopsida</taxon>
        <taxon>eudicotyledons</taxon>
        <taxon>Gunneridae</taxon>
        <taxon>Pentapetalae</taxon>
        <taxon>rosids</taxon>
        <taxon>fabids</taxon>
        <taxon>Malpighiales</taxon>
        <taxon>Rhizophoraceae</taxon>
        <taxon>Rhizophora</taxon>
    </lineage>
</organism>